<proteinExistence type="inferred from homology"/>
<protein>
    <submittedName>
        <fullName evidence="3">Uncharacterized protein</fullName>
    </submittedName>
</protein>
<dbReference type="InterPro" id="IPR050563">
    <property type="entry name" value="4-hydroxybenzoyl-CoA_TE"/>
</dbReference>
<dbReference type="GO" id="GO:0047617">
    <property type="term" value="F:fatty acyl-CoA hydrolase activity"/>
    <property type="evidence" value="ECO:0007669"/>
    <property type="project" value="TreeGrafter"/>
</dbReference>
<dbReference type="AlphaFoldDB" id="A0A4Y1WRL0"/>
<evidence type="ECO:0000256" key="2">
    <source>
        <dbReference type="ARBA" id="ARBA00022801"/>
    </source>
</evidence>
<dbReference type="GeneID" id="78341557"/>
<dbReference type="Pfam" id="PF13279">
    <property type="entry name" value="4HBT_2"/>
    <property type="match status" value="1"/>
</dbReference>
<accession>A0A4Y1WRL0</accession>
<name>A0A4Y1WRL0_9BACT</name>
<dbReference type="OrthoDB" id="9791529at2"/>
<reference evidence="4" key="1">
    <citation type="submission" date="2019-06" db="EMBL/GenBank/DDBJ databases">
        <title>Alistipes onderdonkii subsp. vulgaris subsp. nov., Alistipes dispar sp. nov. and Alistipes communis sp. nov., isolated from human faeces, and creation of Alistipes onderdonkii subsp. onderdonkii subsp. nov.</title>
        <authorList>
            <person name="Sakamoto M."/>
            <person name="Ikeyama N."/>
            <person name="Ogata Y."/>
            <person name="Suda W."/>
            <person name="Iino T."/>
            <person name="Hattori M."/>
            <person name="Ohkuma M."/>
        </authorList>
    </citation>
    <scope>NUCLEOTIDE SEQUENCE [LARGE SCALE GENOMIC DNA]</scope>
    <source>
        <strain evidence="4">5CBH24</strain>
    </source>
</reference>
<dbReference type="Proteomes" id="UP000318946">
    <property type="component" value="Chromosome"/>
</dbReference>
<dbReference type="Gene3D" id="3.10.129.10">
    <property type="entry name" value="Hotdog Thioesterase"/>
    <property type="match status" value="1"/>
</dbReference>
<dbReference type="KEGG" id="acou:A5CBH24_08450"/>
<evidence type="ECO:0000256" key="1">
    <source>
        <dbReference type="ARBA" id="ARBA00005953"/>
    </source>
</evidence>
<evidence type="ECO:0000313" key="3">
    <source>
        <dbReference type="EMBL" id="BBL03532.1"/>
    </source>
</evidence>
<organism evidence="3 4">
    <name type="scientific">Alistipes communis</name>
    <dbReference type="NCBI Taxonomy" id="2585118"/>
    <lineage>
        <taxon>Bacteria</taxon>
        <taxon>Pseudomonadati</taxon>
        <taxon>Bacteroidota</taxon>
        <taxon>Bacteroidia</taxon>
        <taxon>Bacteroidales</taxon>
        <taxon>Rikenellaceae</taxon>
        <taxon>Alistipes</taxon>
    </lineage>
</organism>
<keyword evidence="2" id="KW-0378">Hydrolase</keyword>
<keyword evidence="4" id="KW-1185">Reference proteome</keyword>
<dbReference type="InterPro" id="IPR029069">
    <property type="entry name" value="HotDog_dom_sf"/>
</dbReference>
<comment type="similarity">
    <text evidence="1">Belongs to the 4-hydroxybenzoyl-CoA thioesterase family.</text>
</comment>
<dbReference type="SUPFAM" id="SSF54637">
    <property type="entry name" value="Thioesterase/thiol ester dehydrase-isomerase"/>
    <property type="match status" value="1"/>
</dbReference>
<dbReference type="CDD" id="cd00586">
    <property type="entry name" value="4HBT"/>
    <property type="match status" value="1"/>
</dbReference>
<evidence type="ECO:0000313" key="4">
    <source>
        <dbReference type="Proteomes" id="UP000318946"/>
    </source>
</evidence>
<dbReference type="EMBL" id="AP019735">
    <property type="protein sequence ID" value="BBL03532.1"/>
    <property type="molecule type" value="Genomic_DNA"/>
</dbReference>
<sequence length="132" mass="15041">MPRTIRTEIQKRFSDIDSFRHVNNVSQQMYFDVGKSDFFDRLLGPEILFAPVRIITAATDTSYMGQIRPEDRIAVTTCVERIGTKSLTLLQRIVADDGTVRSQSRSVMVAFDFEAQQSVPVPDAWRRALEAE</sequence>
<dbReference type="PANTHER" id="PTHR31793:SF27">
    <property type="entry name" value="NOVEL THIOESTERASE SUPERFAMILY DOMAIN AND SAPOSIN A-TYPE DOMAIN CONTAINING PROTEIN (0610012H03RIK)"/>
    <property type="match status" value="1"/>
</dbReference>
<dbReference type="PANTHER" id="PTHR31793">
    <property type="entry name" value="4-HYDROXYBENZOYL-COA THIOESTERASE FAMILY MEMBER"/>
    <property type="match status" value="1"/>
</dbReference>
<dbReference type="RefSeq" id="WP_019131609.1">
    <property type="nucleotide sequence ID" value="NZ_AP019735.1"/>
</dbReference>
<gene>
    <name evidence="3" type="ORF">A5CBH24_08450</name>
</gene>